<dbReference type="Pfam" id="PF09084">
    <property type="entry name" value="NMT1"/>
    <property type="match status" value="1"/>
</dbReference>
<reference evidence="3" key="2">
    <citation type="submission" date="2022-09" db="EMBL/GenBank/DDBJ databases">
        <title>Biosynthetic gene clusters of Dactylosporangioum fulvum.</title>
        <authorList>
            <person name="Caradec T."/>
        </authorList>
    </citation>
    <scope>NUCLEOTIDE SEQUENCE</scope>
    <source>
        <strain evidence="3">NRRL B-16292</strain>
    </source>
</reference>
<dbReference type="Proteomes" id="UP001059617">
    <property type="component" value="Chromosome"/>
</dbReference>
<dbReference type="Gene3D" id="3.40.190.10">
    <property type="entry name" value="Periplasmic binding protein-like II"/>
    <property type="match status" value="2"/>
</dbReference>
<feature type="domain" description="SsuA/THI5-like" evidence="2">
    <location>
        <begin position="111"/>
        <end position="290"/>
    </location>
</feature>
<evidence type="ECO:0000259" key="2">
    <source>
        <dbReference type="Pfam" id="PF09084"/>
    </source>
</evidence>
<dbReference type="SUPFAM" id="SSF53850">
    <property type="entry name" value="Periplasmic binding protein-like II"/>
    <property type="match status" value="1"/>
</dbReference>
<reference evidence="3" key="1">
    <citation type="submission" date="2021-04" db="EMBL/GenBank/DDBJ databases">
        <authorList>
            <person name="Hartkoorn R.C."/>
            <person name="Beaudoing E."/>
            <person name="Hot D."/>
        </authorList>
    </citation>
    <scope>NUCLEOTIDE SEQUENCE</scope>
    <source>
        <strain evidence="3">NRRL B-16292</strain>
    </source>
</reference>
<gene>
    <name evidence="3" type="ORF">Dfulv_35310</name>
</gene>
<evidence type="ECO:0000313" key="4">
    <source>
        <dbReference type="Proteomes" id="UP001059617"/>
    </source>
</evidence>
<dbReference type="RefSeq" id="WP_259858163.1">
    <property type="nucleotide sequence ID" value="NZ_BAAAST010000009.1"/>
</dbReference>
<protein>
    <submittedName>
        <fullName evidence="3">ABC transporter substrate-binding protein</fullName>
    </submittedName>
</protein>
<dbReference type="PANTHER" id="PTHR30024:SF2">
    <property type="entry name" value="ABC TRANSPORTER SUBSTRATE-BINDING PROTEIN"/>
    <property type="match status" value="1"/>
</dbReference>
<keyword evidence="4" id="KW-1185">Reference proteome</keyword>
<keyword evidence="1" id="KW-0732">Signal</keyword>
<sequence>MMSSSNWHPSPARRRLVALLGVAALALPVLAACKSNSDSVGDAAAGTITVAKGFDVEVDPRIKGDIRIAHGFGLLYSPVMVLRQMKVLEKKYPNAKIQYFDILTTPQQRDAMLSRTLDFGTATPGPFLQARQAGVQLKMVQVFAGWDGALMVKEGGPSSVLDFIGTTKKISPSLNTAQYNAIQMALKKAGKDPHALDKNFVNLPHPEAIQALMTGSLDAAFLTTDYVMQLEAKGGFKRILSLRETLGGDYYPVGAMALEKTIKEKPELTNAYAVTLRQAVEWITQYPDEAAKVLSEASDGKVSPEEQARYLKSDLLTLRTTNAGFRRQAEILVDLGELKEAPRDPAEIYAYKDQAGENW</sequence>
<evidence type="ECO:0000313" key="3">
    <source>
        <dbReference type="EMBL" id="UWP80403.1"/>
    </source>
</evidence>
<organism evidence="3 4">
    <name type="scientific">Dactylosporangium fulvum</name>
    <dbReference type="NCBI Taxonomy" id="53359"/>
    <lineage>
        <taxon>Bacteria</taxon>
        <taxon>Bacillati</taxon>
        <taxon>Actinomycetota</taxon>
        <taxon>Actinomycetes</taxon>
        <taxon>Micromonosporales</taxon>
        <taxon>Micromonosporaceae</taxon>
        <taxon>Dactylosporangium</taxon>
    </lineage>
</organism>
<dbReference type="InterPro" id="IPR015168">
    <property type="entry name" value="SsuA/THI5"/>
</dbReference>
<feature type="chain" id="PRO_5047154850" evidence="1">
    <location>
        <begin position="32"/>
        <end position="359"/>
    </location>
</feature>
<dbReference type="EMBL" id="CP073720">
    <property type="protein sequence ID" value="UWP80403.1"/>
    <property type="molecule type" value="Genomic_DNA"/>
</dbReference>
<name>A0ABY5VRK4_9ACTN</name>
<proteinExistence type="predicted"/>
<dbReference type="PANTHER" id="PTHR30024">
    <property type="entry name" value="ALIPHATIC SULFONATES-BINDING PROTEIN-RELATED"/>
    <property type="match status" value="1"/>
</dbReference>
<feature type="signal peptide" evidence="1">
    <location>
        <begin position="1"/>
        <end position="31"/>
    </location>
</feature>
<accession>A0ABY5VRK4</accession>
<evidence type="ECO:0000256" key="1">
    <source>
        <dbReference type="SAM" id="SignalP"/>
    </source>
</evidence>